<dbReference type="Proteomes" id="UP001259982">
    <property type="component" value="Unassembled WGS sequence"/>
</dbReference>
<reference evidence="2 3" key="1">
    <citation type="submission" date="2023-09" db="EMBL/GenBank/DDBJ databases">
        <authorList>
            <person name="Rey-Velasco X."/>
        </authorList>
    </citation>
    <scope>NUCLEOTIDE SEQUENCE [LARGE SCALE GENOMIC DNA]</scope>
    <source>
        <strain evidence="2 3">P385</strain>
    </source>
</reference>
<feature type="transmembrane region" description="Helical" evidence="1">
    <location>
        <begin position="6"/>
        <end position="28"/>
    </location>
</feature>
<name>A0ABU3B3Y3_9GAMM</name>
<sequence>MPPGSAALVVALILATAGLGALSVVLWARLRQVQARLDPAERGTAIEITIDNPIELAREHTRWGGQLGRVAPRLVSRRVHDQVAAEVRGKLVERGVVAEVRVRRA</sequence>
<protein>
    <recommendedName>
        <fullName evidence="4">Alkaline shock response membrane anchor protein AmaP</fullName>
    </recommendedName>
</protein>
<organism evidence="2 3">
    <name type="scientific">Spectribacter acetivorans</name>
    <dbReference type="NCBI Taxonomy" id="3075603"/>
    <lineage>
        <taxon>Bacteria</taxon>
        <taxon>Pseudomonadati</taxon>
        <taxon>Pseudomonadota</taxon>
        <taxon>Gammaproteobacteria</taxon>
        <taxon>Salinisphaerales</taxon>
        <taxon>Salinisphaeraceae</taxon>
        <taxon>Spectribacter</taxon>
    </lineage>
</organism>
<dbReference type="RefSeq" id="WP_311656788.1">
    <property type="nucleotide sequence ID" value="NZ_JAVRHY010000001.1"/>
</dbReference>
<keyword evidence="1" id="KW-0472">Membrane</keyword>
<gene>
    <name evidence="2" type="ORF">RM531_01635</name>
</gene>
<accession>A0ABU3B3Y3</accession>
<keyword evidence="3" id="KW-1185">Reference proteome</keyword>
<evidence type="ECO:0000313" key="2">
    <source>
        <dbReference type="EMBL" id="MDT0617168.1"/>
    </source>
</evidence>
<keyword evidence="1" id="KW-0812">Transmembrane</keyword>
<evidence type="ECO:0000313" key="3">
    <source>
        <dbReference type="Proteomes" id="UP001259982"/>
    </source>
</evidence>
<evidence type="ECO:0000256" key="1">
    <source>
        <dbReference type="SAM" id="Phobius"/>
    </source>
</evidence>
<dbReference type="EMBL" id="JAVRHY010000001">
    <property type="protein sequence ID" value="MDT0617168.1"/>
    <property type="molecule type" value="Genomic_DNA"/>
</dbReference>
<proteinExistence type="predicted"/>
<comment type="caution">
    <text evidence="2">The sequence shown here is derived from an EMBL/GenBank/DDBJ whole genome shotgun (WGS) entry which is preliminary data.</text>
</comment>
<evidence type="ECO:0008006" key="4">
    <source>
        <dbReference type="Google" id="ProtNLM"/>
    </source>
</evidence>
<keyword evidence="1" id="KW-1133">Transmembrane helix</keyword>